<dbReference type="Gene3D" id="2.60.120.1020">
    <property type="entry name" value="Peptide N glycanase, PAW domain"/>
    <property type="match status" value="1"/>
</dbReference>
<proteinExistence type="inferred from homology"/>
<dbReference type="GO" id="GO:0005829">
    <property type="term" value="C:cytosol"/>
    <property type="evidence" value="ECO:0007669"/>
    <property type="project" value="TreeGrafter"/>
</dbReference>
<keyword evidence="8" id="KW-0479">Metal-binding</keyword>
<dbReference type="Pfam" id="PF01841">
    <property type="entry name" value="Transglut_core"/>
    <property type="match status" value="1"/>
</dbReference>
<dbReference type="GO" id="GO:0000224">
    <property type="term" value="F:peptide-N4-(N-acetyl-beta-glucosaminyl)asparagine amidase activity"/>
    <property type="evidence" value="ECO:0007669"/>
    <property type="project" value="UniProtKB-EC"/>
</dbReference>
<evidence type="ECO:0000313" key="14">
    <source>
        <dbReference type="EMBL" id="KAF2895212.1"/>
    </source>
</evidence>
<evidence type="ECO:0000256" key="12">
    <source>
        <dbReference type="PROSITE-ProRule" id="PRU00731"/>
    </source>
</evidence>
<reference evidence="14" key="1">
    <citation type="submission" date="2019-08" db="EMBL/GenBank/DDBJ databases">
        <title>The genome of the North American firefly Photinus pyralis.</title>
        <authorList>
            <consortium name="Photinus pyralis genome working group"/>
            <person name="Fallon T.R."/>
            <person name="Sander Lower S.E."/>
            <person name="Weng J.-K."/>
        </authorList>
    </citation>
    <scope>NUCLEOTIDE SEQUENCE</scope>
    <source>
        <strain evidence="14">TRF0915ILg1</strain>
        <tissue evidence="14">Whole body</tissue>
    </source>
</reference>
<dbReference type="InterPro" id="IPR008979">
    <property type="entry name" value="Galactose-bd-like_sf"/>
</dbReference>
<evidence type="ECO:0000256" key="5">
    <source>
        <dbReference type="ARBA" id="ARBA00012158"/>
    </source>
</evidence>
<dbReference type="EC" id="3.5.1.52" evidence="5"/>
<dbReference type="PROSITE" id="PS51398">
    <property type="entry name" value="PAW"/>
    <property type="match status" value="1"/>
</dbReference>
<sequence length="511" mass="59158">MTVIPPNVPKVQLPALIHMFSNPFLRGVELTFHMALAYNDMALKERARQIIPLVKLEIAAQKRLRILQEQIKKGNSEDVDISLQDMLILELLSWFKNDFFTWVNTLDCEYCGGKTVFSHMSSDPKLKVHTDRIEMHKCSECGRCTPFPRYNDVNILLITRKGRCGEWANTFTLLCCAMGWDARYVVDQGDHVWTEVYSFAQNRWLHCDPCENVCDTPLMYENGWGKVLTYIIAYSHEEVQDVTWRYSSNHKAVLSRRNLCSESELVDAIIKLRNKRQEGFSTLRKQYLTRQIVIELTEMMLEKKPTEMDKQGRTSGDLAWRLARGEIQEDVNSSYTWTLTKDDASLGNITVRYSPSLDFYEYVLGNGAIKTKLNQWHKGVFHSTNVFRKEEKDWKMVYLARKEHAVNGDISWKFVLDNPDKVIDKIDVKCNHQIFETGKIEVELESETLKIFICQPELTVNTMSGCKVILITARLSGGKGDVAWQHAQLFRQSLDSKDYPLSITFSFKDNK</sequence>
<dbReference type="SMART" id="SM00460">
    <property type="entry name" value="TGc"/>
    <property type="match status" value="1"/>
</dbReference>
<dbReference type="AlphaFoldDB" id="A0A8K0GAY8"/>
<dbReference type="Gene3D" id="2.20.25.10">
    <property type="match status" value="1"/>
</dbReference>
<dbReference type="InterPro" id="IPR006588">
    <property type="entry name" value="Peptide_N_glycanase_PAW_dom"/>
</dbReference>
<dbReference type="GO" id="GO:0005634">
    <property type="term" value="C:nucleus"/>
    <property type="evidence" value="ECO:0007669"/>
    <property type="project" value="TreeGrafter"/>
</dbReference>
<evidence type="ECO:0000313" key="15">
    <source>
        <dbReference type="Proteomes" id="UP000801492"/>
    </source>
</evidence>
<evidence type="ECO:0000256" key="2">
    <source>
        <dbReference type="ARBA" id="ARBA00001947"/>
    </source>
</evidence>
<dbReference type="Proteomes" id="UP000801492">
    <property type="component" value="Unassembled WGS sequence"/>
</dbReference>
<evidence type="ECO:0000256" key="3">
    <source>
        <dbReference type="ARBA" id="ARBA00004496"/>
    </source>
</evidence>
<evidence type="ECO:0000256" key="8">
    <source>
        <dbReference type="ARBA" id="ARBA00022723"/>
    </source>
</evidence>
<protein>
    <recommendedName>
        <fullName evidence="6">Peptide-N(4)-(N-acetyl-beta-glucosaminyl)asparagine amidase</fullName>
        <ecNumber evidence="5">3.5.1.52</ecNumber>
    </recommendedName>
    <alternativeName>
        <fullName evidence="11">Peptide:N-glycanase</fullName>
    </alternativeName>
</protein>
<dbReference type="GO" id="GO:0006516">
    <property type="term" value="P:glycoprotein catabolic process"/>
    <property type="evidence" value="ECO:0007669"/>
    <property type="project" value="InterPro"/>
</dbReference>
<dbReference type="SUPFAM" id="SSF49785">
    <property type="entry name" value="Galactose-binding domain-like"/>
    <property type="match status" value="1"/>
</dbReference>
<evidence type="ECO:0000256" key="7">
    <source>
        <dbReference type="ARBA" id="ARBA00022490"/>
    </source>
</evidence>
<name>A0A8K0GAY8_IGNLU</name>
<dbReference type="SUPFAM" id="SSF54001">
    <property type="entry name" value="Cysteine proteinases"/>
    <property type="match status" value="1"/>
</dbReference>
<evidence type="ECO:0000259" key="13">
    <source>
        <dbReference type="PROSITE" id="PS51398"/>
    </source>
</evidence>
<feature type="domain" description="PAW" evidence="13">
    <location>
        <begin position="309"/>
        <end position="511"/>
    </location>
</feature>
<comment type="subcellular location">
    <subcellularLocation>
        <location evidence="3">Cytoplasm</location>
    </subcellularLocation>
</comment>
<dbReference type="InterPro" id="IPR050883">
    <property type="entry name" value="PNGase"/>
</dbReference>
<dbReference type="GO" id="GO:0046872">
    <property type="term" value="F:metal ion binding"/>
    <property type="evidence" value="ECO:0007669"/>
    <property type="project" value="UniProtKB-KW"/>
</dbReference>
<dbReference type="SMART" id="SM00613">
    <property type="entry name" value="PAW"/>
    <property type="match status" value="1"/>
</dbReference>
<keyword evidence="10" id="KW-0862">Zinc</keyword>
<keyword evidence="7" id="KW-0963">Cytoplasm</keyword>
<dbReference type="Pfam" id="PF04721">
    <property type="entry name" value="PAW"/>
    <property type="match status" value="1"/>
</dbReference>
<evidence type="ECO:0000256" key="10">
    <source>
        <dbReference type="ARBA" id="ARBA00022833"/>
    </source>
</evidence>
<comment type="similarity">
    <text evidence="4 12">Belongs to the transglutaminase-like superfamily. PNGase family.</text>
</comment>
<dbReference type="PANTHER" id="PTHR12143">
    <property type="entry name" value="PEPTIDE N-GLYCANASE PNGASE -RELATED"/>
    <property type="match status" value="1"/>
</dbReference>
<comment type="catalytic activity">
    <reaction evidence="1">
        <text>Hydrolysis of an N(4)-(acetyl-beta-D-glucosaminyl)asparagine residue in which the glucosamine residue may be further glycosylated, to yield a (substituted) N-acetyl-beta-D-glucosaminylamine and a peptide containing an aspartate residue.</text>
        <dbReference type="EC" id="3.5.1.52"/>
    </reaction>
</comment>
<dbReference type="EMBL" id="VTPC01006125">
    <property type="protein sequence ID" value="KAF2895212.1"/>
    <property type="molecule type" value="Genomic_DNA"/>
</dbReference>
<keyword evidence="15" id="KW-1185">Reference proteome</keyword>
<dbReference type="InterPro" id="IPR038765">
    <property type="entry name" value="Papain-like_cys_pep_sf"/>
</dbReference>
<gene>
    <name evidence="14" type="ORF">ILUMI_10961</name>
</gene>
<comment type="caution">
    <text evidence="14">The sequence shown here is derived from an EMBL/GenBank/DDBJ whole genome shotgun (WGS) entry which is preliminary data.</text>
</comment>
<evidence type="ECO:0000256" key="6">
    <source>
        <dbReference type="ARBA" id="ARBA00018546"/>
    </source>
</evidence>
<dbReference type="Gene3D" id="3.10.620.30">
    <property type="match status" value="1"/>
</dbReference>
<evidence type="ECO:0000256" key="11">
    <source>
        <dbReference type="ARBA" id="ARBA00032901"/>
    </source>
</evidence>
<evidence type="ECO:0000256" key="9">
    <source>
        <dbReference type="ARBA" id="ARBA00022801"/>
    </source>
</evidence>
<dbReference type="InterPro" id="IPR038680">
    <property type="entry name" value="PAW_sf"/>
</dbReference>
<accession>A0A8K0GAY8</accession>
<organism evidence="14 15">
    <name type="scientific">Ignelater luminosus</name>
    <name type="common">Cucubano</name>
    <name type="synonym">Pyrophorus luminosus</name>
    <dbReference type="NCBI Taxonomy" id="2038154"/>
    <lineage>
        <taxon>Eukaryota</taxon>
        <taxon>Metazoa</taxon>
        <taxon>Ecdysozoa</taxon>
        <taxon>Arthropoda</taxon>
        <taxon>Hexapoda</taxon>
        <taxon>Insecta</taxon>
        <taxon>Pterygota</taxon>
        <taxon>Neoptera</taxon>
        <taxon>Endopterygota</taxon>
        <taxon>Coleoptera</taxon>
        <taxon>Polyphaga</taxon>
        <taxon>Elateriformia</taxon>
        <taxon>Elateroidea</taxon>
        <taxon>Elateridae</taxon>
        <taxon>Agrypninae</taxon>
        <taxon>Pyrophorini</taxon>
        <taxon>Ignelater</taxon>
    </lineage>
</organism>
<dbReference type="InterPro" id="IPR002931">
    <property type="entry name" value="Transglutaminase-like"/>
</dbReference>
<dbReference type="PANTHER" id="PTHR12143:SF19">
    <property type="entry name" value="PEPTIDE-N(4)-(N-ACETYL-BETA-GLUCOSAMINYL)ASPARAGINE AMIDASE"/>
    <property type="match status" value="1"/>
</dbReference>
<evidence type="ECO:0000256" key="1">
    <source>
        <dbReference type="ARBA" id="ARBA00001650"/>
    </source>
</evidence>
<evidence type="ECO:0000256" key="4">
    <source>
        <dbReference type="ARBA" id="ARBA00009390"/>
    </source>
</evidence>
<keyword evidence="9" id="KW-0378">Hydrolase</keyword>
<dbReference type="OrthoDB" id="409136at2759"/>
<comment type="cofactor">
    <cofactor evidence="2">
        <name>Zn(2+)</name>
        <dbReference type="ChEBI" id="CHEBI:29105"/>
    </cofactor>
</comment>